<keyword evidence="1" id="KW-0472">Membrane</keyword>
<keyword evidence="1" id="KW-0256">Endoplasmic reticulum</keyword>
<feature type="transmembrane region" description="Helical" evidence="1">
    <location>
        <begin position="155"/>
        <end position="180"/>
    </location>
</feature>
<feature type="transmembrane region" description="Helical" evidence="1">
    <location>
        <begin position="91"/>
        <end position="108"/>
    </location>
</feature>
<name>A0A8D8V441_9HEMI</name>
<keyword evidence="1 3" id="KW-0808">Transferase</keyword>
<evidence type="ECO:0000256" key="1">
    <source>
        <dbReference type="RuleBase" id="RU367138"/>
    </source>
</evidence>
<dbReference type="PANTHER" id="PTHR12250">
    <property type="entry name" value="PHOSPHATIDYLINOSITOL GLYCAN, CLASS N"/>
    <property type="match status" value="1"/>
</dbReference>
<dbReference type="InterPro" id="IPR007070">
    <property type="entry name" value="GPI_EtnP_transferase_1"/>
</dbReference>
<evidence type="ECO:0000259" key="2">
    <source>
        <dbReference type="Pfam" id="PF04987"/>
    </source>
</evidence>
<feature type="transmembrane region" description="Helical" evidence="1">
    <location>
        <begin position="192"/>
        <end position="210"/>
    </location>
</feature>
<evidence type="ECO:0000313" key="3">
    <source>
        <dbReference type="EMBL" id="CAG6716461.1"/>
    </source>
</evidence>
<dbReference type="AlphaFoldDB" id="A0A8D8V441"/>
<dbReference type="Pfam" id="PF04987">
    <property type="entry name" value="PigN"/>
    <property type="match status" value="1"/>
</dbReference>
<dbReference type="UniPathway" id="UPA00196"/>
<organism evidence="3">
    <name type="scientific">Cacopsylla melanoneura</name>
    <dbReference type="NCBI Taxonomy" id="428564"/>
    <lineage>
        <taxon>Eukaryota</taxon>
        <taxon>Metazoa</taxon>
        <taxon>Ecdysozoa</taxon>
        <taxon>Arthropoda</taxon>
        <taxon>Hexapoda</taxon>
        <taxon>Insecta</taxon>
        <taxon>Pterygota</taxon>
        <taxon>Neoptera</taxon>
        <taxon>Paraneoptera</taxon>
        <taxon>Hemiptera</taxon>
        <taxon>Sternorrhyncha</taxon>
        <taxon>Psylloidea</taxon>
        <taxon>Psyllidae</taxon>
        <taxon>Psyllinae</taxon>
        <taxon>Cacopsylla</taxon>
    </lineage>
</organism>
<keyword evidence="1" id="KW-0337">GPI-anchor biosynthesis</keyword>
<feature type="domain" description="GPI ethanolamine phosphate transferase 1 C-terminal" evidence="2">
    <location>
        <begin position="58"/>
        <end position="296"/>
    </location>
</feature>
<reference evidence="3" key="1">
    <citation type="submission" date="2021-05" db="EMBL/GenBank/DDBJ databases">
        <authorList>
            <person name="Alioto T."/>
            <person name="Alioto T."/>
            <person name="Gomez Garrido J."/>
        </authorList>
    </citation>
    <scope>NUCLEOTIDE SEQUENCE</scope>
</reference>
<dbReference type="GO" id="GO:0051377">
    <property type="term" value="F:mannose-ethanolamine phosphotransferase activity"/>
    <property type="evidence" value="ECO:0007669"/>
    <property type="project" value="UniProtKB-UniRule"/>
</dbReference>
<protein>
    <recommendedName>
        <fullName evidence="1">GPI ethanolamine phosphate transferase 1</fullName>
        <ecNumber evidence="1">2.-.-.-</ecNumber>
    </recommendedName>
</protein>
<feature type="transmembrane region" description="Helical" evidence="1">
    <location>
        <begin position="222"/>
        <end position="251"/>
    </location>
</feature>
<keyword evidence="1" id="KW-0812">Transmembrane</keyword>
<dbReference type="EC" id="2.-.-.-" evidence="1"/>
<dbReference type="PANTHER" id="PTHR12250:SF0">
    <property type="entry name" value="GPI ETHANOLAMINE PHOSPHATE TRANSFERASE 1"/>
    <property type="match status" value="1"/>
</dbReference>
<feature type="transmembrane region" description="Helical" evidence="1">
    <location>
        <begin position="62"/>
        <end position="85"/>
    </location>
</feature>
<accession>A0A8D8V441</accession>
<feature type="transmembrane region" description="Helical" evidence="1">
    <location>
        <begin position="303"/>
        <end position="328"/>
    </location>
</feature>
<dbReference type="InterPro" id="IPR017852">
    <property type="entry name" value="GPI_EtnP_transferase_1_C"/>
</dbReference>
<comment type="caution">
    <text evidence="1">Lacks conserved residue(s) required for the propagation of feature annotation.</text>
</comment>
<proteinExistence type="inferred from homology"/>
<dbReference type="GO" id="GO:0005789">
    <property type="term" value="C:endoplasmic reticulum membrane"/>
    <property type="evidence" value="ECO:0007669"/>
    <property type="project" value="UniProtKB-SubCell"/>
</dbReference>
<comment type="pathway">
    <text evidence="1">Glycolipid biosynthesis; glycosylphosphatidylinositol-anchor biosynthesis.</text>
</comment>
<sequence length="341" mass="38492">MSMELTKPTSIYCEYVCLLLELTRPTSIYCEYVCLLLEITRPTSIYNIVSMYVYGTHETNKYLLIIAGFSCLVYSTYSTSIYPTIACSTTLLMIQRILLGVTVVHVFFWTVPQAYGVQVVVSWLILVVSPLSILLSPSEPKPRLLCIGFALTPPFILLCASYEVFFVLVLLIHLVFWFDLECFQSNTLIHQSFLILVYLFLSFFGLGNIASVNSYDWSVVRFFISVFSPFTMLSFFLLKIFIPFLLVSCTVRAIHVACSGETHSIQAPTETVLLLVLVMCDVMGLVFLFLVRNTGSWKDIGLSISHVVIVNCITLALMCLYSVASYLVPADERRNKGRFAT</sequence>
<keyword evidence="1" id="KW-1133">Transmembrane helix</keyword>
<comment type="subcellular location">
    <subcellularLocation>
        <location evidence="1">Endoplasmic reticulum membrane</location>
        <topology evidence="1">Multi-pass membrane protein</topology>
    </subcellularLocation>
</comment>
<dbReference type="EMBL" id="HBUF01354531">
    <property type="protein sequence ID" value="CAG6716461.1"/>
    <property type="molecule type" value="Transcribed_RNA"/>
</dbReference>
<dbReference type="GO" id="GO:0006506">
    <property type="term" value="P:GPI anchor biosynthetic process"/>
    <property type="evidence" value="ECO:0007669"/>
    <property type="project" value="UniProtKB-UniPathway"/>
</dbReference>
<feature type="transmembrane region" description="Helical" evidence="1">
    <location>
        <begin position="115"/>
        <end position="135"/>
    </location>
</feature>
<comment type="function">
    <text evidence="1">Ethanolamine phosphate transferase involved in glycosylphosphatidylinositol-anchor biosynthesis. Transfers ethanolamine phosphate to the first alpha-1,4-linked mannose of the glycosylphosphatidylinositol precursor of GPI-anchor.</text>
</comment>
<feature type="transmembrane region" description="Helical" evidence="1">
    <location>
        <begin position="272"/>
        <end position="291"/>
    </location>
</feature>
<comment type="similarity">
    <text evidence="1">Belongs to the PIGG/PIGN/PIGO family. PIGN subfamily.</text>
</comment>